<gene>
    <name evidence="2" type="ORF">SAY86_024874</name>
</gene>
<organism evidence="2 3">
    <name type="scientific">Trapa natans</name>
    <name type="common">Water chestnut</name>
    <dbReference type="NCBI Taxonomy" id="22666"/>
    <lineage>
        <taxon>Eukaryota</taxon>
        <taxon>Viridiplantae</taxon>
        <taxon>Streptophyta</taxon>
        <taxon>Embryophyta</taxon>
        <taxon>Tracheophyta</taxon>
        <taxon>Spermatophyta</taxon>
        <taxon>Magnoliopsida</taxon>
        <taxon>eudicotyledons</taxon>
        <taxon>Gunneridae</taxon>
        <taxon>Pentapetalae</taxon>
        <taxon>rosids</taxon>
        <taxon>malvids</taxon>
        <taxon>Myrtales</taxon>
        <taxon>Lythraceae</taxon>
        <taxon>Trapa</taxon>
    </lineage>
</organism>
<dbReference type="AlphaFoldDB" id="A0AAN7M5Z3"/>
<dbReference type="EMBL" id="JAXQNO010000004">
    <property type="protein sequence ID" value="KAK4799509.1"/>
    <property type="molecule type" value="Genomic_DNA"/>
</dbReference>
<evidence type="ECO:0000313" key="3">
    <source>
        <dbReference type="Proteomes" id="UP001346149"/>
    </source>
</evidence>
<name>A0AAN7M5Z3_TRANT</name>
<protein>
    <submittedName>
        <fullName evidence="2">Uncharacterized protein</fullName>
    </submittedName>
</protein>
<evidence type="ECO:0000256" key="1">
    <source>
        <dbReference type="SAM" id="MobiDB-lite"/>
    </source>
</evidence>
<dbReference type="Proteomes" id="UP001346149">
    <property type="component" value="Unassembled WGS sequence"/>
</dbReference>
<feature type="region of interest" description="Disordered" evidence="1">
    <location>
        <begin position="1"/>
        <end position="47"/>
    </location>
</feature>
<keyword evidence="3" id="KW-1185">Reference proteome</keyword>
<feature type="compositionally biased region" description="Basic and acidic residues" evidence="1">
    <location>
        <begin position="30"/>
        <end position="47"/>
    </location>
</feature>
<sequence>MGGGIELEGRNTRGREASLDKEAAAFGGRMGREGTEGGIELKGEDKKGGFTGFPMTLFQEHRHMLLLRGSSDLRQIPALF</sequence>
<feature type="compositionally biased region" description="Basic and acidic residues" evidence="1">
    <location>
        <begin position="7"/>
        <end position="23"/>
    </location>
</feature>
<comment type="caution">
    <text evidence="2">The sequence shown here is derived from an EMBL/GenBank/DDBJ whole genome shotgun (WGS) entry which is preliminary data.</text>
</comment>
<evidence type="ECO:0000313" key="2">
    <source>
        <dbReference type="EMBL" id="KAK4799509.1"/>
    </source>
</evidence>
<accession>A0AAN7M5Z3</accession>
<proteinExistence type="predicted"/>
<reference evidence="2 3" key="1">
    <citation type="journal article" date="2023" name="Hortic Res">
        <title>Pangenome of water caltrop reveals structural variations and asymmetric subgenome divergence after allopolyploidization.</title>
        <authorList>
            <person name="Zhang X."/>
            <person name="Chen Y."/>
            <person name="Wang L."/>
            <person name="Yuan Y."/>
            <person name="Fang M."/>
            <person name="Shi L."/>
            <person name="Lu R."/>
            <person name="Comes H.P."/>
            <person name="Ma Y."/>
            <person name="Chen Y."/>
            <person name="Huang G."/>
            <person name="Zhou Y."/>
            <person name="Zheng Z."/>
            <person name="Qiu Y."/>
        </authorList>
    </citation>
    <scope>NUCLEOTIDE SEQUENCE [LARGE SCALE GENOMIC DNA]</scope>
    <source>
        <strain evidence="2">F231</strain>
    </source>
</reference>